<dbReference type="SUPFAM" id="SSF51338">
    <property type="entry name" value="Composite domain of metallo-dependent hydrolases"/>
    <property type="match status" value="1"/>
</dbReference>
<name>A0A0F9I1I5_9ZZZZ</name>
<organism evidence="2">
    <name type="scientific">marine sediment metagenome</name>
    <dbReference type="NCBI Taxonomy" id="412755"/>
    <lineage>
        <taxon>unclassified sequences</taxon>
        <taxon>metagenomes</taxon>
        <taxon>ecological metagenomes</taxon>
    </lineage>
</organism>
<dbReference type="GO" id="GO:0016810">
    <property type="term" value="F:hydrolase activity, acting on carbon-nitrogen (but not peptide) bonds"/>
    <property type="evidence" value="ECO:0007669"/>
    <property type="project" value="InterPro"/>
</dbReference>
<reference evidence="2" key="1">
    <citation type="journal article" date="2015" name="Nature">
        <title>Complex archaea that bridge the gap between prokaryotes and eukaryotes.</title>
        <authorList>
            <person name="Spang A."/>
            <person name="Saw J.H."/>
            <person name="Jorgensen S.L."/>
            <person name="Zaremba-Niedzwiedzka K."/>
            <person name="Martijn J."/>
            <person name="Lind A.E."/>
            <person name="van Eijk R."/>
            <person name="Schleper C."/>
            <person name="Guy L."/>
            <person name="Ettema T.J."/>
        </authorList>
    </citation>
    <scope>NUCLEOTIDE SEQUENCE</scope>
</reference>
<proteinExistence type="predicted"/>
<evidence type="ECO:0000259" key="1">
    <source>
        <dbReference type="Pfam" id="PF07969"/>
    </source>
</evidence>
<dbReference type="InterPro" id="IPR011059">
    <property type="entry name" value="Metal-dep_hydrolase_composite"/>
</dbReference>
<dbReference type="Gene3D" id="3.20.20.140">
    <property type="entry name" value="Metal-dependent hydrolases"/>
    <property type="match status" value="1"/>
</dbReference>
<gene>
    <name evidence="2" type="ORF">LCGC14_1996780</name>
</gene>
<dbReference type="PANTHER" id="PTHR22642">
    <property type="entry name" value="IMIDAZOLONEPROPIONASE"/>
    <property type="match status" value="1"/>
</dbReference>
<feature type="non-terminal residue" evidence="2">
    <location>
        <position position="1"/>
    </location>
</feature>
<feature type="domain" description="Amidohydrolase 3" evidence="1">
    <location>
        <begin position="1"/>
        <end position="94"/>
    </location>
</feature>
<dbReference type="AlphaFoldDB" id="A0A0F9I1I5"/>
<sequence length="99" mass="10956">NPMEGIYSAVARKSITDKTGNAWLQDESLSIEKAIECYTLSSAYASFEEEIKGSLQQGKLADIVVLSKDIFTIPEEEILNTEVVFTILGGKIIHSLEFE</sequence>
<evidence type="ECO:0000313" key="2">
    <source>
        <dbReference type="EMBL" id="KKL81237.1"/>
    </source>
</evidence>
<accession>A0A0F9I1I5</accession>
<protein>
    <recommendedName>
        <fullName evidence="1">Amidohydrolase 3 domain-containing protein</fullName>
    </recommendedName>
</protein>
<dbReference type="InterPro" id="IPR013108">
    <property type="entry name" value="Amidohydro_3"/>
</dbReference>
<dbReference type="Pfam" id="PF07969">
    <property type="entry name" value="Amidohydro_3"/>
    <property type="match status" value="1"/>
</dbReference>
<comment type="caution">
    <text evidence="2">The sequence shown here is derived from an EMBL/GenBank/DDBJ whole genome shotgun (WGS) entry which is preliminary data.</text>
</comment>
<dbReference type="PANTHER" id="PTHR22642:SF2">
    <property type="entry name" value="PROTEIN LONG AFTER FAR-RED 3"/>
    <property type="match status" value="1"/>
</dbReference>
<dbReference type="EMBL" id="LAZR01022622">
    <property type="protein sequence ID" value="KKL81237.1"/>
    <property type="molecule type" value="Genomic_DNA"/>
</dbReference>